<evidence type="ECO:0000256" key="4">
    <source>
        <dbReference type="ARBA" id="ARBA00022692"/>
    </source>
</evidence>
<keyword evidence="17" id="KW-1185">Reference proteome</keyword>
<evidence type="ECO:0000256" key="10">
    <source>
        <dbReference type="ARBA" id="ARBA00023136"/>
    </source>
</evidence>
<evidence type="ECO:0000256" key="6">
    <source>
        <dbReference type="ARBA" id="ARBA00022741"/>
    </source>
</evidence>
<evidence type="ECO:0000313" key="17">
    <source>
        <dbReference type="Proteomes" id="UP000189703"/>
    </source>
</evidence>
<name>A0A1U8A5A0_NELNU</name>
<dbReference type="PROSITE" id="PS00107">
    <property type="entry name" value="PROTEIN_KINASE_ATP"/>
    <property type="match status" value="1"/>
</dbReference>
<dbReference type="GO" id="GO:0004674">
    <property type="term" value="F:protein serine/threonine kinase activity"/>
    <property type="evidence" value="ECO:0007669"/>
    <property type="project" value="UniProtKB-KW"/>
</dbReference>
<dbReference type="Gene3D" id="3.30.200.20">
    <property type="entry name" value="Phosphorylase Kinase, domain 1"/>
    <property type="match status" value="1"/>
</dbReference>
<dbReference type="OrthoDB" id="635774at2759"/>
<dbReference type="InterPro" id="IPR032872">
    <property type="entry name" value="WAK_assoc_C"/>
</dbReference>
<keyword evidence="3" id="KW-0808">Transferase</keyword>
<evidence type="ECO:0000256" key="15">
    <source>
        <dbReference type="SAM" id="SignalP"/>
    </source>
</evidence>
<dbReference type="PROSITE" id="PS00108">
    <property type="entry name" value="PROTEIN_KINASE_ST"/>
    <property type="match status" value="1"/>
</dbReference>
<dbReference type="Pfam" id="PF13947">
    <property type="entry name" value="GUB_WAK_bind"/>
    <property type="match status" value="1"/>
</dbReference>
<evidence type="ECO:0000256" key="11">
    <source>
        <dbReference type="ARBA" id="ARBA00023180"/>
    </source>
</evidence>
<evidence type="ECO:0000259" key="16">
    <source>
        <dbReference type="PROSITE" id="PS50011"/>
    </source>
</evidence>
<dbReference type="InterPro" id="IPR025287">
    <property type="entry name" value="WAK_GUB"/>
</dbReference>
<evidence type="ECO:0000256" key="1">
    <source>
        <dbReference type="ARBA" id="ARBA00004479"/>
    </source>
</evidence>
<dbReference type="CDD" id="cd14066">
    <property type="entry name" value="STKc_IRAK"/>
    <property type="match status" value="1"/>
</dbReference>
<dbReference type="SUPFAM" id="SSF56112">
    <property type="entry name" value="Protein kinase-like (PK-like)"/>
    <property type="match status" value="1"/>
</dbReference>
<dbReference type="OMA" id="NATMAID"/>
<dbReference type="GO" id="GO:0016020">
    <property type="term" value="C:membrane"/>
    <property type="evidence" value="ECO:0007669"/>
    <property type="project" value="UniProtKB-SubCell"/>
</dbReference>
<dbReference type="Proteomes" id="UP000189703">
    <property type="component" value="Unplaced"/>
</dbReference>
<dbReference type="GO" id="GO:0005524">
    <property type="term" value="F:ATP binding"/>
    <property type="evidence" value="ECO:0007669"/>
    <property type="project" value="UniProtKB-UniRule"/>
</dbReference>
<evidence type="ECO:0000256" key="13">
    <source>
        <dbReference type="SAM" id="MobiDB-lite"/>
    </source>
</evidence>
<dbReference type="Pfam" id="PF14380">
    <property type="entry name" value="WAK_assoc"/>
    <property type="match status" value="1"/>
</dbReference>
<dbReference type="Pfam" id="PF00069">
    <property type="entry name" value="Pkinase"/>
    <property type="match status" value="1"/>
</dbReference>
<proteinExistence type="predicted"/>
<dbReference type="SMART" id="SM00220">
    <property type="entry name" value="S_TKc"/>
    <property type="match status" value="1"/>
</dbReference>
<organism evidence="17 18">
    <name type="scientific">Nelumbo nucifera</name>
    <name type="common">Sacred lotus</name>
    <dbReference type="NCBI Taxonomy" id="4432"/>
    <lineage>
        <taxon>Eukaryota</taxon>
        <taxon>Viridiplantae</taxon>
        <taxon>Streptophyta</taxon>
        <taxon>Embryophyta</taxon>
        <taxon>Tracheophyta</taxon>
        <taxon>Spermatophyta</taxon>
        <taxon>Magnoliopsida</taxon>
        <taxon>Proteales</taxon>
        <taxon>Nelumbonaceae</taxon>
        <taxon>Nelumbo</taxon>
    </lineage>
</organism>
<accession>A0A1U8A5A0</accession>
<dbReference type="InParanoid" id="A0A1U8A5A0"/>
<evidence type="ECO:0000256" key="2">
    <source>
        <dbReference type="ARBA" id="ARBA00022527"/>
    </source>
</evidence>
<keyword evidence="7" id="KW-0418">Kinase</keyword>
<dbReference type="GO" id="GO:0030247">
    <property type="term" value="F:polysaccharide binding"/>
    <property type="evidence" value="ECO:0007669"/>
    <property type="project" value="InterPro"/>
</dbReference>
<dbReference type="InterPro" id="IPR008271">
    <property type="entry name" value="Ser/Thr_kinase_AS"/>
</dbReference>
<dbReference type="InterPro" id="IPR011009">
    <property type="entry name" value="Kinase-like_dom_sf"/>
</dbReference>
<feature type="signal peptide" evidence="15">
    <location>
        <begin position="1"/>
        <end position="25"/>
    </location>
</feature>
<dbReference type="FunFam" id="1.10.510.10:FF:000590">
    <property type="entry name" value="PR5-like receptor kinase"/>
    <property type="match status" value="1"/>
</dbReference>
<keyword evidence="10 14" id="KW-0472">Membrane</keyword>
<keyword evidence="11" id="KW-0325">Glycoprotein</keyword>
<feature type="domain" description="Protein kinase" evidence="16">
    <location>
        <begin position="333"/>
        <end position="622"/>
    </location>
</feature>
<evidence type="ECO:0000256" key="14">
    <source>
        <dbReference type="SAM" id="Phobius"/>
    </source>
</evidence>
<keyword evidence="9 14" id="KW-1133">Transmembrane helix</keyword>
<evidence type="ECO:0000256" key="7">
    <source>
        <dbReference type="ARBA" id="ARBA00022777"/>
    </source>
</evidence>
<feature type="binding site" evidence="12">
    <location>
        <position position="361"/>
    </location>
    <ligand>
        <name>ATP</name>
        <dbReference type="ChEBI" id="CHEBI:30616"/>
    </ligand>
</feature>
<dbReference type="FunFam" id="3.30.200.20:FF:000178">
    <property type="entry name" value="serine/threonine-protein kinase PBS1-like"/>
    <property type="match status" value="1"/>
</dbReference>
<keyword evidence="4 14" id="KW-0812">Transmembrane</keyword>
<dbReference type="InterPro" id="IPR000719">
    <property type="entry name" value="Prot_kinase_dom"/>
</dbReference>
<feature type="transmembrane region" description="Helical" evidence="14">
    <location>
        <begin position="271"/>
        <end position="293"/>
    </location>
</feature>
<evidence type="ECO:0000256" key="8">
    <source>
        <dbReference type="ARBA" id="ARBA00022840"/>
    </source>
</evidence>
<keyword evidence="2" id="KW-0723">Serine/threonine-protein kinase</keyword>
<keyword evidence="6 12" id="KW-0547">Nucleotide-binding</keyword>
<evidence type="ECO:0000313" key="18">
    <source>
        <dbReference type="RefSeq" id="XP_010256512.2"/>
    </source>
</evidence>
<gene>
    <name evidence="18" type="primary">LOC104596891</name>
</gene>
<dbReference type="Gene3D" id="1.10.510.10">
    <property type="entry name" value="Transferase(Phosphotransferase) domain 1"/>
    <property type="match status" value="1"/>
</dbReference>
<dbReference type="PANTHER" id="PTHR27009">
    <property type="entry name" value="RUST RESISTANCE KINASE LR10-RELATED"/>
    <property type="match status" value="1"/>
</dbReference>
<feature type="region of interest" description="Disordered" evidence="13">
    <location>
        <begin position="618"/>
        <end position="640"/>
    </location>
</feature>
<dbReference type="KEGG" id="nnu:104596891"/>
<dbReference type="RefSeq" id="XP_010256512.2">
    <property type="nucleotide sequence ID" value="XM_010258210.2"/>
</dbReference>
<protein>
    <submittedName>
        <fullName evidence="18">LEAF RUST 10 DISEASE-RESISTANCE LOCUS RECEPTOR-LIKE PROTEIN KINASE-like 2.1</fullName>
    </submittedName>
</protein>
<dbReference type="PROSITE" id="PS50011">
    <property type="entry name" value="PROTEIN_KINASE_DOM"/>
    <property type="match status" value="1"/>
</dbReference>
<feature type="chain" id="PRO_5010590288" evidence="15">
    <location>
        <begin position="26"/>
        <end position="654"/>
    </location>
</feature>
<reference evidence="18" key="1">
    <citation type="submission" date="2025-08" db="UniProtKB">
        <authorList>
            <consortium name="RefSeq"/>
        </authorList>
    </citation>
    <scope>IDENTIFICATION</scope>
</reference>
<dbReference type="eggNOG" id="KOG1187">
    <property type="taxonomic scope" value="Eukaryota"/>
</dbReference>
<dbReference type="AlphaFoldDB" id="A0A1U8A5A0"/>
<evidence type="ECO:0000256" key="9">
    <source>
        <dbReference type="ARBA" id="ARBA00022989"/>
    </source>
</evidence>
<comment type="subcellular location">
    <subcellularLocation>
        <location evidence="1">Membrane</location>
        <topology evidence="1">Single-pass type I membrane protein</topology>
    </subcellularLocation>
</comment>
<dbReference type="InterPro" id="IPR017441">
    <property type="entry name" value="Protein_kinase_ATP_BS"/>
</dbReference>
<evidence type="ECO:0000256" key="5">
    <source>
        <dbReference type="ARBA" id="ARBA00022729"/>
    </source>
</evidence>
<dbReference type="InterPro" id="IPR045874">
    <property type="entry name" value="LRK10/LRL21-25-like"/>
</dbReference>
<dbReference type="FunCoup" id="A0A1U8A5A0">
    <property type="interactions" value="728"/>
</dbReference>
<keyword evidence="5 15" id="KW-0732">Signal</keyword>
<evidence type="ECO:0000256" key="3">
    <source>
        <dbReference type="ARBA" id="ARBA00022679"/>
    </source>
</evidence>
<keyword evidence="8 12" id="KW-0067">ATP-binding</keyword>
<sequence>MFHSLTTKSILFLLVLTLGIIGGDAIGSSSYNPLCSPVKCGNGPLVGYPFWRGEYASPMICGYPGLSYHCGGSGTGPTIQLPNNVSYSLDTEIDYGNYTFRLTDLNLQNNSCPRTYQNVTLDEDRYNYTQDTARLVFFFDCYPYPDIPLGPLDGGTVTCGQDNSTRKSFVFSDDRIPKFDWYRNCDKSVVVPGPAMFRSVDLQLYDPSRNAPLSWSFGLKWIPPKDCGVCEESSGKCGYNRTDSSFSCFCGDGSQVKGRCPPDRKKEGLSLLAKILIGISSGLVVVILALVGFGMQVYRKQTKYIEDVEAVLKKYASLIPQRYKYSDIKKITNSFKVKLGNGGFGSVFKGELPDGRPVAIKVLNESKGNGEEFINEVITIGQTNHINIVRLLGFCSEGSKRALVYEFMPNGSLDKYIYAKQQIDAHPLLKWRKLFEIAVGIARGLEYLHRGCSSRILHFDIKPHNILLDQDFSPKISDFGLAKLCPTRESIVSMFGARGTCGFIAPEVFCRNFGGVSYKSDVYSYGMMVMEMVGGRRKMDLSVENSSEIYFADWVYDRLEQKDDIGLVGFKDAFEEELTKKMVVVGLWCIQTSPKDRPSMSRVVEMLEGNIGSLQMPPKPFLHSPSTGSPSDGLDYTQPSSTFSIEKEDIVLNT</sequence>
<evidence type="ECO:0000256" key="12">
    <source>
        <dbReference type="PROSITE-ProRule" id="PRU10141"/>
    </source>
</evidence>
<dbReference type="GeneID" id="104596891"/>